<reference evidence="2" key="1">
    <citation type="submission" date="2023-03" db="EMBL/GenBank/DDBJ databases">
        <title>Actinoallomurus iriomotensis NBRC 103681.</title>
        <authorList>
            <person name="Ichikawa N."/>
            <person name="Sato H."/>
            <person name="Tonouchi N."/>
        </authorList>
    </citation>
    <scope>NUCLEOTIDE SEQUENCE</scope>
    <source>
        <strain evidence="2">NBRC 103681</strain>
    </source>
</reference>
<protein>
    <recommendedName>
        <fullName evidence="1">DUF6895 domain-containing protein</fullName>
    </recommendedName>
</protein>
<gene>
    <name evidence="2" type="ORF">Airi01_038760</name>
</gene>
<dbReference type="AlphaFoldDB" id="A0A9W6VQ83"/>
<name>A0A9W6VQ83_9ACTN</name>
<evidence type="ECO:0000259" key="1">
    <source>
        <dbReference type="Pfam" id="PF21836"/>
    </source>
</evidence>
<feature type="domain" description="DUF6895" evidence="1">
    <location>
        <begin position="10"/>
        <end position="296"/>
    </location>
</feature>
<accession>A0A9W6VQ83</accession>
<comment type="caution">
    <text evidence="2">The sequence shown here is derived from an EMBL/GenBank/DDBJ whole genome shotgun (WGS) entry which is preliminary data.</text>
</comment>
<evidence type="ECO:0000313" key="3">
    <source>
        <dbReference type="Proteomes" id="UP001165135"/>
    </source>
</evidence>
<dbReference type="RefSeq" id="WP_285622842.1">
    <property type="nucleotide sequence ID" value="NZ_BSTJ01000004.1"/>
</dbReference>
<dbReference type="Proteomes" id="UP001165135">
    <property type="component" value="Unassembled WGS sequence"/>
</dbReference>
<organism evidence="2 3">
    <name type="scientific">Actinoallomurus iriomotensis</name>
    <dbReference type="NCBI Taxonomy" id="478107"/>
    <lineage>
        <taxon>Bacteria</taxon>
        <taxon>Bacillati</taxon>
        <taxon>Actinomycetota</taxon>
        <taxon>Actinomycetes</taxon>
        <taxon>Streptosporangiales</taxon>
        <taxon>Thermomonosporaceae</taxon>
        <taxon>Actinoallomurus</taxon>
    </lineage>
</organism>
<proteinExistence type="predicted"/>
<dbReference type="InterPro" id="IPR054190">
    <property type="entry name" value="DUF6895"/>
</dbReference>
<dbReference type="Pfam" id="PF21836">
    <property type="entry name" value="DUF6895"/>
    <property type="match status" value="1"/>
</dbReference>
<evidence type="ECO:0000313" key="2">
    <source>
        <dbReference type="EMBL" id="GLY75609.1"/>
    </source>
</evidence>
<sequence length="304" mass="33297">MPPTLDRLSAGTLDWLGRNLDYFDPYSENARSSAHGKVKAALELALLCHCWTRLDPGDDRLNEPAALIRRLWPRPDFQRLIASQPDFAPQYGLIYAALAPPGIDDRLCRATLARLAAEGFLSPLGKSPYQRLETRYYADKAGVDHGIEPYEELFEQSPLVKPPVAAPAPSGAPLATQDAYAVTHSSFFLSDFGRRSPGPAHALARAEKVTGRMLDHCVRRDRWDLTAELVMTWFCLGHDPLGTPSGVAAIECLTRAQRPDGAIPARSAELRAAGPLPAGESFRKAYHTTLVTALMSLMVTSVRP</sequence>
<dbReference type="EMBL" id="BSTJ01000004">
    <property type="protein sequence ID" value="GLY75609.1"/>
    <property type="molecule type" value="Genomic_DNA"/>
</dbReference>